<proteinExistence type="predicted"/>
<reference evidence="1 2" key="1">
    <citation type="submission" date="2018-08" db="EMBL/GenBank/DDBJ databases">
        <title>Actinomadura jelena sp. nov., a novel Actinomycete isolated from soil in Chad.</title>
        <authorList>
            <person name="Shi L."/>
        </authorList>
    </citation>
    <scope>NUCLEOTIDE SEQUENCE [LARGE SCALE GENOMIC DNA]</scope>
    <source>
        <strain evidence="1 2">NEAU-G17</strain>
    </source>
</reference>
<keyword evidence="2" id="KW-1185">Reference proteome</keyword>
<dbReference type="EMBL" id="QURH01000952">
    <property type="protein sequence ID" value="RFU37576.1"/>
    <property type="molecule type" value="Genomic_DNA"/>
</dbReference>
<dbReference type="RefSeq" id="WP_199487048.1">
    <property type="nucleotide sequence ID" value="NZ_QURH01000952.1"/>
</dbReference>
<sequence length="90" mass="9748">MDEGARRQGDRPGGGRRTVLTRVTVEVADPRHDPEPDGWRELAGSARRRAVWSYDLLRTAAWASRHPVLLAVAREAGRPVAAVSAVLAGP</sequence>
<gene>
    <name evidence="1" type="ORF">DZF91_32205</name>
</gene>
<evidence type="ECO:0000313" key="1">
    <source>
        <dbReference type="EMBL" id="RFU37576.1"/>
    </source>
</evidence>
<accession>A0A372JCM0</accession>
<dbReference type="Proteomes" id="UP000261811">
    <property type="component" value="Unassembled WGS sequence"/>
</dbReference>
<comment type="caution">
    <text evidence="1">The sequence shown here is derived from an EMBL/GenBank/DDBJ whole genome shotgun (WGS) entry which is preliminary data.</text>
</comment>
<evidence type="ECO:0000313" key="2">
    <source>
        <dbReference type="Proteomes" id="UP000261811"/>
    </source>
</evidence>
<evidence type="ECO:0008006" key="3">
    <source>
        <dbReference type="Google" id="ProtNLM"/>
    </source>
</evidence>
<dbReference type="AlphaFoldDB" id="A0A372JCM0"/>
<name>A0A372JCM0_9ACTN</name>
<feature type="non-terminal residue" evidence="1">
    <location>
        <position position="90"/>
    </location>
</feature>
<organism evidence="1 2">
    <name type="scientific">Actinomadura logoneensis</name>
    <dbReference type="NCBI Taxonomy" id="2293572"/>
    <lineage>
        <taxon>Bacteria</taxon>
        <taxon>Bacillati</taxon>
        <taxon>Actinomycetota</taxon>
        <taxon>Actinomycetes</taxon>
        <taxon>Streptosporangiales</taxon>
        <taxon>Thermomonosporaceae</taxon>
        <taxon>Actinomadura</taxon>
    </lineage>
</organism>
<protein>
    <recommendedName>
        <fullName evidence="3">GNAT family N-acetyltransferase</fullName>
    </recommendedName>
</protein>